<gene>
    <name evidence="1" type="ORF">MML48_5g00013020</name>
</gene>
<comment type="caution">
    <text evidence="1">The sequence shown here is derived from an EMBL/GenBank/DDBJ whole genome shotgun (WGS) entry which is preliminary data.</text>
</comment>
<evidence type="ECO:0000313" key="2">
    <source>
        <dbReference type="Proteomes" id="UP001056778"/>
    </source>
</evidence>
<name>A0ACB9T6F0_HOLOL</name>
<dbReference type="Proteomes" id="UP001056778">
    <property type="component" value="Chromosome 5"/>
</dbReference>
<protein>
    <submittedName>
        <fullName evidence="1">Suppression of tumorigenicity 5 st5</fullName>
    </submittedName>
</protein>
<accession>A0ACB9T6F0</accession>
<keyword evidence="2" id="KW-1185">Reference proteome</keyword>
<evidence type="ECO:0000313" key="1">
    <source>
        <dbReference type="EMBL" id="KAI4462325.1"/>
    </source>
</evidence>
<dbReference type="EMBL" id="CM043019">
    <property type="protein sequence ID" value="KAI4462325.1"/>
    <property type="molecule type" value="Genomic_DNA"/>
</dbReference>
<proteinExistence type="predicted"/>
<sequence length="955" mass="109789">MYKPPENTNRVRAMKMKFENQDLINKIREDIIEINKPKITNTKRTESEKITNSTNIAEINSSHQHILNRQLSDPNKCNIKRTPAFRLDKNTFIEKEHMFQRHLSQNNIKTKMDKFKSLDDSSRLKENCDNINMTKKTSDKINDIKNQLYSIRDDLNTRNDKSVLIKDLYAEPVPKSVRLLQKTNVENDVKIETAEKVITILKDLDQHSNGTDTIKNALKRPLPPGPAPKKPPRTFQHSPQSKLLTVSKSDPNIAALKLDKDFTNQLNLSIEKQLKSPEKVKKDPKYMLDKLENALRNNKIKLHRQARFDYNSDEDEKFRSPSKSLTNSPLLKRLNNTTGSLGSNQIFNCLPSLGCSRNRYARIKEPNSSFFVTSRDEPIYAEPFQFNSEEREYDIPCIEDTDGIGMKRNSLYYMSNPVLGLKSDATNATQTTTVASEDMDKIIVKEMINQCETSSLSTFSSDTDSNVSSPGYTKESTLVLVKDLIKSFEGKSSSHEPETVNKPNGVPLRNQQPSSDNDHKRYGLVVRDGIRTSERKKKDTKKFEIYVKTVRAFSIRKMNNDNLFHCCLLVGLDEKSPYIKSKFPSNVQIPAYIEKLCFPDSDDHRVSYSAREQCYSLVITDASGERIYGYCRRVLPEGSCCCLPLAYCILTKHRAPRFYKKILLELESHHGLPDKQRDALINEFYKQKFPKPGQSIKLDFSKIIHREVKYYGSETISQNNNEPNRKSDDLSSEFCLVQSACPHGFIKDSCNSDSSQVCESCRAEESSELILTLHQDVRYEETDLKELCDTLDSSILLKVFENLLLERKGIVVDLDTKEILLEVDEEEKILPCSAIKYWRKGLSIANSIKTTDNEHNVLLSDAFIRVFIMTCGHYKDYISNGVFDKQGFKNFPNSKGVKRFLQWFTLTSMFDLFIEAVIANPDSFYIFDSRIRIYSSQDATLILQKMKDWTNNLRP</sequence>
<reference evidence="1" key="1">
    <citation type="submission" date="2022-04" db="EMBL/GenBank/DDBJ databases">
        <title>Chromosome-scale genome assembly of Holotrichia oblita Faldermann.</title>
        <authorList>
            <person name="Rongchong L."/>
        </authorList>
    </citation>
    <scope>NUCLEOTIDE SEQUENCE</scope>
    <source>
        <strain evidence="1">81SQS9</strain>
    </source>
</reference>
<organism evidence="1 2">
    <name type="scientific">Holotrichia oblita</name>
    <name type="common">Chafer beetle</name>
    <dbReference type="NCBI Taxonomy" id="644536"/>
    <lineage>
        <taxon>Eukaryota</taxon>
        <taxon>Metazoa</taxon>
        <taxon>Ecdysozoa</taxon>
        <taxon>Arthropoda</taxon>
        <taxon>Hexapoda</taxon>
        <taxon>Insecta</taxon>
        <taxon>Pterygota</taxon>
        <taxon>Neoptera</taxon>
        <taxon>Endopterygota</taxon>
        <taxon>Coleoptera</taxon>
        <taxon>Polyphaga</taxon>
        <taxon>Scarabaeiformia</taxon>
        <taxon>Scarabaeidae</taxon>
        <taxon>Melolonthinae</taxon>
        <taxon>Holotrichia</taxon>
    </lineage>
</organism>